<dbReference type="RefSeq" id="WP_093832884.1">
    <property type="nucleotide sequence ID" value="NZ_FOLQ01000020.1"/>
</dbReference>
<organism evidence="5 6">
    <name type="scientific">Spirosoma endophyticum</name>
    <dbReference type="NCBI Taxonomy" id="662367"/>
    <lineage>
        <taxon>Bacteria</taxon>
        <taxon>Pseudomonadati</taxon>
        <taxon>Bacteroidota</taxon>
        <taxon>Cytophagia</taxon>
        <taxon>Cytophagales</taxon>
        <taxon>Cytophagaceae</taxon>
        <taxon>Spirosoma</taxon>
    </lineage>
</organism>
<comment type="similarity">
    <text evidence="1">Belongs to the esterase D family.</text>
</comment>
<dbReference type="SUPFAM" id="SSF48452">
    <property type="entry name" value="TPR-like"/>
    <property type="match status" value="1"/>
</dbReference>
<dbReference type="InterPro" id="IPR029058">
    <property type="entry name" value="AB_hydrolase_fold"/>
</dbReference>
<feature type="signal peptide" evidence="4">
    <location>
        <begin position="1"/>
        <end position="26"/>
    </location>
</feature>
<dbReference type="Proteomes" id="UP000198598">
    <property type="component" value="Unassembled WGS sequence"/>
</dbReference>
<keyword evidence="6" id="KW-1185">Reference proteome</keyword>
<gene>
    <name evidence="5" type="ORF">SAMN05216167_12026</name>
</gene>
<evidence type="ECO:0000256" key="3">
    <source>
        <dbReference type="PROSITE-ProRule" id="PRU00339"/>
    </source>
</evidence>
<reference evidence="5 6" key="1">
    <citation type="submission" date="2016-10" db="EMBL/GenBank/DDBJ databases">
        <authorList>
            <person name="de Groot N.N."/>
        </authorList>
    </citation>
    <scope>NUCLEOTIDE SEQUENCE [LARGE SCALE GENOMIC DNA]</scope>
    <source>
        <strain evidence="5 6">DSM 26130</strain>
    </source>
</reference>
<feature type="repeat" description="TPR" evidence="3">
    <location>
        <begin position="339"/>
        <end position="372"/>
    </location>
</feature>
<keyword evidence="4" id="KW-0732">Signal</keyword>
<dbReference type="EMBL" id="FOLQ01000020">
    <property type="protein sequence ID" value="SFE82782.1"/>
    <property type="molecule type" value="Genomic_DNA"/>
</dbReference>
<dbReference type="InterPro" id="IPR052558">
    <property type="entry name" value="Siderophore_Hydrolase_D"/>
</dbReference>
<dbReference type="OrthoDB" id="9784036at2"/>
<dbReference type="PROSITE" id="PS50005">
    <property type="entry name" value="TPR"/>
    <property type="match status" value="1"/>
</dbReference>
<evidence type="ECO:0000256" key="2">
    <source>
        <dbReference type="ARBA" id="ARBA00022801"/>
    </source>
</evidence>
<name>A0A1I2DQA0_9BACT</name>
<evidence type="ECO:0000256" key="4">
    <source>
        <dbReference type="SAM" id="SignalP"/>
    </source>
</evidence>
<dbReference type="PANTHER" id="PTHR40841:SF2">
    <property type="entry name" value="SIDEROPHORE-DEGRADING ESTERASE (EUROFUNG)"/>
    <property type="match status" value="1"/>
</dbReference>
<evidence type="ECO:0000256" key="1">
    <source>
        <dbReference type="ARBA" id="ARBA00005622"/>
    </source>
</evidence>
<protein>
    <submittedName>
        <fullName evidence="5">Uncharacterized protein</fullName>
    </submittedName>
</protein>
<dbReference type="GO" id="GO:0016788">
    <property type="term" value="F:hydrolase activity, acting on ester bonds"/>
    <property type="evidence" value="ECO:0007669"/>
    <property type="project" value="TreeGrafter"/>
</dbReference>
<dbReference type="Pfam" id="PF00756">
    <property type="entry name" value="Esterase"/>
    <property type="match status" value="1"/>
</dbReference>
<dbReference type="Gene3D" id="3.40.50.1820">
    <property type="entry name" value="alpha/beta hydrolase"/>
    <property type="match status" value="1"/>
</dbReference>
<accession>A0A1I2DQA0</accession>
<keyword evidence="2" id="KW-0378">Hydrolase</keyword>
<evidence type="ECO:0000313" key="5">
    <source>
        <dbReference type="EMBL" id="SFE82782.1"/>
    </source>
</evidence>
<dbReference type="SUPFAM" id="SSF53474">
    <property type="entry name" value="alpha/beta-Hydrolases"/>
    <property type="match status" value="1"/>
</dbReference>
<dbReference type="InterPro" id="IPR019734">
    <property type="entry name" value="TPR_rpt"/>
</dbReference>
<dbReference type="InterPro" id="IPR011990">
    <property type="entry name" value="TPR-like_helical_dom_sf"/>
</dbReference>
<dbReference type="InterPro" id="IPR000801">
    <property type="entry name" value="Esterase-like"/>
</dbReference>
<sequence length="398" mass="44593">MPIKNLLTKASHVLWAVLLTTSFASSQDKPRPITVGESTLLHSNILHEDRTILIYKPDGYSETIARYPVLYLLDGDAHIMHTGGMISYLATLGLMPKMIIVGITNSDRVRDMTSKPRQGVDKDYPTAGGVSQFLAFINQELKPFIQKHFRTEPYKILAGTSLSGLCSINAFLTQPASFNAYIGVSPALWWDGQAIPSLADSILKQSIIRNTFLYLTLCPDDSPTLQQSTQRLIDLLAKRATDGLSWDYRFIADETHNSVVHLGLYFALKTLYKDWSLPQIESLAKLDSHYVRLSTHYGYRITIPEEQLNSLGYELLFKGQAENAVVVFKRNAEQFPLSSNVYDSLGDAYQGAGHLNLAKRSYEKAYALGKQSNSPNLAAYRNNVEKINKAIQQQRNKP</sequence>
<dbReference type="PANTHER" id="PTHR40841">
    <property type="entry name" value="SIDEROPHORE TRIACETYLFUSARININE C ESTERASE"/>
    <property type="match status" value="1"/>
</dbReference>
<evidence type="ECO:0000313" key="6">
    <source>
        <dbReference type="Proteomes" id="UP000198598"/>
    </source>
</evidence>
<proteinExistence type="inferred from homology"/>
<dbReference type="AlphaFoldDB" id="A0A1I2DQA0"/>
<keyword evidence="3" id="KW-0802">TPR repeat</keyword>
<feature type="chain" id="PRO_5011744399" evidence="4">
    <location>
        <begin position="27"/>
        <end position="398"/>
    </location>
</feature>